<sequence>MVSTDAIAAMKAMAQDSKKRQMLVKDTTCMGGLVLVLSNPQQSVVTLALETLLLLGEEKELRPLIAAHIGMLDQLEMVLHRSQNGEEVKKLADQLYGLLTESPLPQAPLRDSSNTQLPRSSGTGKNKPSLKSTKSVVLQVRGVHDQADRDLCMRLLLRVKGVVSITFDVHKKQCLMRTKPEVKPESLVRAITKSMTMSAQQVIRNENGDESLVSFNVSCGFSTMEPGTQGKENETFLPPYLSDDEDEKNAPREEDRSALSKGGTERETTTSKWFSAAASFLTNSFYW</sequence>
<dbReference type="AlphaFoldDB" id="A0AAN9G976"/>
<name>A0AAN9G976_9CAEN</name>
<dbReference type="EMBL" id="JBAMIC010000011">
    <property type="protein sequence ID" value="KAK7100308.1"/>
    <property type="molecule type" value="Genomic_DNA"/>
</dbReference>
<dbReference type="PANTHER" id="PTHR28592">
    <property type="entry name" value="ARMADILLO REPEAT-CONTAINING PROTEIN 1"/>
    <property type="match status" value="1"/>
</dbReference>
<dbReference type="InterPro" id="IPR011989">
    <property type="entry name" value="ARM-like"/>
</dbReference>
<comment type="caution">
    <text evidence="2">The sequence shown here is derived from an EMBL/GenBank/DDBJ whole genome shotgun (WGS) entry which is preliminary data.</text>
</comment>
<proteinExistence type="predicted"/>
<dbReference type="PANTHER" id="PTHR28592:SF1">
    <property type="entry name" value="ARMADILLO REPEAT-CONTAINING PROTEIN 1"/>
    <property type="match status" value="1"/>
</dbReference>
<gene>
    <name evidence="2" type="ORF">V1264_023285</name>
</gene>
<feature type="region of interest" description="Disordered" evidence="1">
    <location>
        <begin position="103"/>
        <end position="133"/>
    </location>
</feature>
<evidence type="ECO:0000313" key="3">
    <source>
        <dbReference type="Proteomes" id="UP001374579"/>
    </source>
</evidence>
<feature type="compositionally biased region" description="Polar residues" evidence="1">
    <location>
        <begin position="111"/>
        <end position="133"/>
    </location>
</feature>
<feature type="region of interest" description="Disordered" evidence="1">
    <location>
        <begin position="224"/>
        <end position="270"/>
    </location>
</feature>
<dbReference type="Gene3D" id="1.25.10.10">
    <property type="entry name" value="Leucine-rich Repeat Variant"/>
    <property type="match status" value="1"/>
</dbReference>
<dbReference type="Proteomes" id="UP001374579">
    <property type="component" value="Unassembled WGS sequence"/>
</dbReference>
<evidence type="ECO:0000256" key="1">
    <source>
        <dbReference type="SAM" id="MobiDB-lite"/>
    </source>
</evidence>
<reference evidence="2 3" key="1">
    <citation type="submission" date="2024-02" db="EMBL/GenBank/DDBJ databases">
        <title>Chromosome-scale genome assembly of the rough periwinkle Littorina saxatilis.</title>
        <authorList>
            <person name="De Jode A."/>
            <person name="Faria R."/>
            <person name="Formenti G."/>
            <person name="Sims Y."/>
            <person name="Smith T.P."/>
            <person name="Tracey A."/>
            <person name="Wood J.M.D."/>
            <person name="Zagrodzka Z.B."/>
            <person name="Johannesson K."/>
            <person name="Butlin R.K."/>
            <person name="Leder E.H."/>
        </authorList>
    </citation>
    <scope>NUCLEOTIDE SEQUENCE [LARGE SCALE GENOMIC DNA]</scope>
    <source>
        <strain evidence="2">Snail1</strain>
        <tissue evidence="2">Muscle</tissue>
    </source>
</reference>
<keyword evidence="3" id="KW-1185">Reference proteome</keyword>
<organism evidence="2 3">
    <name type="scientific">Littorina saxatilis</name>
    <dbReference type="NCBI Taxonomy" id="31220"/>
    <lineage>
        <taxon>Eukaryota</taxon>
        <taxon>Metazoa</taxon>
        <taxon>Spiralia</taxon>
        <taxon>Lophotrochozoa</taxon>
        <taxon>Mollusca</taxon>
        <taxon>Gastropoda</taxon>
        <taxon>Caenogastropoda</taxon>
        <taxon>Littorinimorpha</taxon>
        <taxon>Littorinoidea</taxon>
        <taxon>Littorinidae</taxon>
        <taxon>Littorina</taxon>
    </lineage>
</organism>
<protein>
    <recommendedName>
        <fullName evidence="4">Armadillo repeat-containing protein 1</fullName>
    </recommendedName>
</protein>
<evidence type="ECO:0000313" key="2">
    <source>
        <dbReference type="EMBL" id="KAK7100308.1"/>
    </source>
</evidence>
<feature type="compositionally biased region" description="Basic and acidic residues" evidence="1">
    <location>
        <begin position="248"/>
        <end position="269"/>
    </location>
</feature>
<accession>A0AAN9G976</accession>
<evidence type="ECO:0008006" key="4">
    <source>
        <dbReference type="Google" id="ProtNLM"/>
    </source>
</evidence>